<keyword evidence="4" id="KW-0472">Membrane</keyword>
<evidence type="ECO:0000256" key="2">
    <source>
        <dbReference type="PROSITE-ProRule" id="PRU01331"/>
    </source>
</evidence>
<feature type="domain" description="GS catalytic" evidence="5">
    <location>
        <begin position="1"/>
        <end position="163"/>
    </location>
</feature>
<organism evidence="6 7">
    <name type="scientific">Medicago truncatula</name>
    <name type="common">Barrel medic</name>
    <name type="synonym">Medicago tribuloides</name>
    <dbReference type="NCBI Taxonomy" id="3880"/>
    <lineage>
        <taxon>Eukaryota</taxon>
        <taxon>Viridiplantae</taxon>
        <taxon>Streptophyta</taxon>
        <taxon>Embryophyta</taxon>
        <taxon>Tracheophyta</taxon>
        <taxon>Spermatophyta</taxon>
        <taxon>Magnoliopsida</taxon>
        <taxon>eudicotyledons</taxon>
        <taxon>Gunneridae</taxon>
        <taxon>Pentapetalae</taxon>
        <taxon>rosids</taxon>
        <taxon>fabids</taxon>
        <taxon>Fabales</taxon>
        <taxon>Fabaceae</taxon>
        <taxon>Papilionoideae</taxon>
        <taxon>50 kb inversion clade</taxon>
        <taxon>NPAAA clade</taxon>
        <taxon>Hologalegina</taxon>
        <taxon>IRL clade</taxon>
        <taxon>Trifolieae</taxon>
        <taxon>Medicago</taxon>
    </lineage>
</organism>
<dbReference type="PANTHER" id="PTHR43785:SF2">
    <property type="entry name" value="TYPE-1 GLUTAMINE SYNTHETASE 1"/>
    <property type="match status" value="1"/>
</dbReference>
<dbReference type="PROSITE" id="PS51987">
    <property type="entry name" value="GS_CATALYTIC"/>
    <property type="match status" value="1"/>
</dbReference>
<keyword evidence="4" id="KW-1133">Transmembrane helix</keyword>
<dbReference type="GO" id="GO:0004356">
    <property type="term" value="F:glutamine synthetase activity"/>
    <property type="evidence" value="ECO:0007669"/>
    <property type="project" value="UniProtKB-EC"/>
</dbReference>
<gene>
    <name evidence="6" type="ORF">MtrunA17_Chr1g0179971</name>
</gene>
<dbReference type="InterPro" id="IPR008146">
    <property type="entry name" value="Gln_synth_cat_dom"/>
</dbReference>
<accession>A0A396JSB8</accession>
<proteinExistence type="inferred from homology"/>
<evidence type="ECO:0000256" key="3">
    <source>
        <dbReference type="RuleBase" id="RU000384"/>
    </source>
</evidence>
<comment type="similarity">
    <text evidence="2 3">Belongs to the glutamine synthetase family.</text>
</comment>
<dbReference type="Gramene" id="rna3504">
    <property type="protein sequence ID" value="RHN79681.1"/>
    <property type="gene ID" value="gene3504"/>
</dbReference>
<keyword evidence="4" id="KW-0812">Transmembrane</keyword>
<dbReference type="InterPro" id="IPR014746">
    <property type="entry name" value="Gln_synth/guanido_kin_cat_dom"/>
</dbReference>
<dbReference type="EC" id="6.3.1.2" evidence="6"/>
<dbReference type="AlphaFoldDB" id="A0A396JSB8"/>
<dbReference type="Pfam" id="PF00120">
    <property type="entry name" value="Gln-synt_C"/>
    <property type="match status" value="1"/>
</dbReference>
<comment type="caution">
    <text evidence="6">The sequence shown here is derived from an EMBL/GenBank/DDBJ whole genome shotgun (WGS) entry which is preliminary data.</text>
</comment>
<name>A0A396JSB8_MEDTR</name>
<dbReference type="SUPFAM" id="SSF55931">
    <property type="entry name" value="Glutamine synthetase/guanido kinase"/>
    <property type="match status" value="1"/>
</dbReference>
<reference evidence="7" key="1">
    <citation type="journal article" date="2018" name="Nat. Plants">
        <title>Whole-genome landscape of Medicago truncatula symbiotic genes.</title>
        <authorList>
            <person name="Pecrix Y."/>
            <person name="Staton S.E."/>
            <person name="Sallet E."/>
            <person name="Lelandais-Briere C."/>
            <person name="Moreau S."/>
            <person name="Carrere S."/>
            <person name="Blein T."/>
            <person name="Jardinaud M.F."/>
            <person name="Latrasse D."/>
            <person name="Zouine M."/>
            <person name="Zahm M."/>
            <person name="Kreplak J."/>
            <person name="Mayjonade B."/>
            <person name="Satge C."/>
            <person name="Perez M."/>
            <person name="Cauet S."/>
            <person name="Marande W."/>
            <person name="Chantry-Darmon C."/>
            <person name="Lopez-Roques C."/>
            <person name="Bouchez O."/>
            <person name="Berard A."/>
            <person name="Debelle F."/>
            <person name="Munos S."/>
            <person name="Bendahmane A."/>
            <person name="Berges H."/>
            <person name="Niebel A."/>
            <person name="Buitink J."/>
            <person name="Frugier F."/>
            <person name="Benhamed M."/>
            <person name="Crespi M."/>
            <person name="Gouzy J."/>
            <person name="Gamas P."/>
        </authorList>
    </citation>
    <scope>NUCLEOTIDE SEQUENCE [LARGE SCALE GENOMIC DNA]</scope>
    <source>
        <strain evidence="7">cv. Jemalong A17</strain>
    </source>
</reference>
<dbReference type="SMART" id="SM01230">
    <property type="entry name" value="Gln-synt_C"/>
    <property type="match status" value="1"/>
</dbReference>
<evidence type="ECO:0000256" key="4">
    <source>
        <dbReference type="SAM" id="Phobius"/>
    </source>
</evidence>
<sequence>MGITVEQLHAECGKGQFEIVLGHNICTEAADNIVYTRETVRAIARKHGLLATFVPKYTLDDAGSGCHVHLSLWQNDQNVFIASDESSKHGISTLGKEFMAGVLYHLPSILPFLAPLPIRFCYLSPLILFIFLFITKKCYHLLKFFNLLITSEIVPIHEKVHIV</sequence>
<dbReference type="Gene3D" id="3.30.590.10">
    <property type="entry name" value="Glutamine synthetase/guanido kinase, catalytic domain"/>
    <property type="match status" value="1"/>
</dbReference>
<evidence type="ECO:0000313" key="7">
    <source>
        <dbReference type="Proteomes" id="UP000265566"/>
    </source>
</evidence>
<protein>
    <submittedName>
        <fullName evidence="6">Putative glutamine synthetase</fullName>
        <ecNumber evidence="6">6.3.1.2</ecNumber>
    </submittedName>
</protein>
<dbReference type="EMBL" id="PSQE01000001">
    <property type="protein sequence ID" value="RHN79681.1"/>
    <property type="molecule type" value="Genomic_DNA"/>
</dbReference>
<keyword evidence="1 6" id="KW-0436">Ligase</keyword>
<evidence type="ECO:0000259" key="5">
    <source>
        <dbReference type="PROSITE" id="PS51987"/>
    </source>
</evidence>
<evidence type="ECO:0000256" key="1">
    <source>
        <dbReference type="ARBA" id="ARBA00022598"/>
    </source>
</evidence>
<dbReference type="PANTHER" id="PTHR43785">
    <property type="entry name" value="GAMMA-GLUTAMYLPUTRESCINE SYNTHETASE"/>
    <property type="match status" value="1"/>
</dbReference>
<evidence type="ECO:0000313" key="6">
    <source>
        <dbReference type="EMBL" id="RHN79681.1"/>
    </source>
</evidence>
<dbReference type="Proteomes" id="UP000265566">
    <property type="component" value="Chromosome 1"/>
</dbReference>
<feature type="transmembrane region" description="Helical" evidence="4">
    <location>
        <begin position="112"/>
        <end position="134"/>
    </location>
</feature>